<dbReference type="AlphaFoldDB" id="A0A2S2QLX4"/>
<organism evidence="1">
    <name type="scientific">Sipha flava</name>
    <name type="common">yellow sugarcane aphid</name>
    <dbReference type="NCBI Taxonomy" id="143950"/>
    <lineage>
        <taxon>Eukaryota</taxon>
        <taxon>Metazoa</taxon>
        <taxon>Ecdysozoa</taxon>
        <taxon>Arthropoda</taxon>
        <taxon>Hexapoda</taxon>
        <taxon>Insecta</taxon>
        <taxon>Pterygota</taxon>
        <taxon>Neoptera</taxon>
        <taxon>Paraneoptera</taxon>
        <taxon>Hemiptera</taxon>
        <taxon>Sternorrhyncha</taxon>
        <taxon>Aphidomorpha</taxon>
        <taxon>Aphidoidea</taxon>
        <taxon>Aphididae</taxon>
        <taxon>Sipha</taxon>
    </lineage>
</organism>
<protein>
    <submittedName>
        <fullName evidence="1">Uncharacterized protein</fullName>
    </submittedName>
</protein>
<dbReference type="OrthoDB" id="6614707at2759"/>
<proteinExistence type="predicted"/>
<gene>
    <name evidence="1" type="ORF">g.85786</name>
</gene>
<evidence type="ECO:0000313" key="1">
    <source>
        <dbReference type="EMBL" id="MBY78530.1"/>
    </source>
</evidence>
<reference evidence="1" key="1">
    <citation type="submission" date="2018-04" db="EMBL/GenBank/DDBJ databases">
        <title>Transcriptome assembly of Sipha flava.</title>
        <authorList>
            <person name="Scully E.D."/>
            <person name="Geib S.M."/>
            <person name="Palmer N.A."/>
            <person name="Koch K."/>
            <person name="Bradshaw J."/>
            <person name="Heng-Moss T."/>
            <person name="Sarath G."/>
        </authorList>
    </citation>
    <scope>NUCLEOTIDE SEQUENCE</scope>
</reference>
<accession>A0A2S2QLX4</accession>
<name>A0A2S2QLX4_9HEMI</name>
<sequence length="127" mass="14896">MVQNTLTKQQYINIRLESKRRNCDIYPPYEYIVNAKKECYPDNLHVSETNCFIPMQDLFNHTTHRIFKISGVPKVIEMQMKKFEIIYKWGCDGSNGQSQYKVKLSTSTSDSDCSFYVLFSTITATWI</sequence>
<dbReference type="EMBL" id="GGMS01009327">
    <property type="protein sequence ID" value="MBY78530.1"/>
    <property type="molecule type" value="Transcribed_RNA"/>
</dbReference>